<dbReference type="Gene3D" id="1.25.40.10">
    <property type="entry name" value="Tetratricopeptide repeat domain"/>
    <property type="match status" value="1"/>
</dbReference>
<organism evidence="1 2">
    <name type="scientific">Sphaerisporangium aureirubrum</name>
    <dbReference type="NCBI Taxonomy" id="1544736"/>
    <lineage>
        <taxon>Bacteria</taxon>
        <taxon>Bacillati</taxon>
        <taxon>Actinomycetota</taxon>
        <taxon>Actinomycetes</taxon>
        <taxon>Streptosporangiales</taxon>
        <taxon>Streptosporangiaceae</taxon>
        <taxon>Sphaerisporangium</taxon>
    </lineage>
</organism>
<evidence type="ECO:0000313" key="1">
    <source>
        <dbReference type="EMBL" id="MFC6080739.1"/>
    </source>
</evidence>
<dbReference type="RefSeq" id="WP_380747833.1">
    <property type="nucleotide sequence ID" value="NZ_JBHSRF010000006.1"/>
</dbReference>
<dbReference type="InterPro" id="IPR011990">
    <property type="entry name" value="TPR-like_helical_dom_sf"/>
</dbReference>
<keyword evidence="2" id="KW-1185">Reference proteome</keyword>
<reference evidence="2" key="1">
    <citation type="journal article" date="2019" name="Int. J. Syst. Evol. Microbiol.">
        <title>The Global Catalogue of Microorganisms (GCM) 10K type strain sequencing project: providing services to taxonomists for standard genome sequencing and annotation.</title>
        <authorList>
            <consortium name="The Broad Institute Genomics Platform"/>
            <consortium name="The Broad Institute Genome Sequencing Center for Infectious Disease"/>
            <person name="Wu L."/>
            <person name="Ma J."/>
        </authorList>
    </citation>
    <scope>NUCLEOTIDE SEQUENCE [LARGE SCALE GENOMIC DNA]</scope>
    <source>
        <strain evidence="2">JCM 30346</strain>
    </source>
</reference>
<dbReference type="EMBL" id="JBHSRF010000006">
    <property type="protein sequence ID" value="MFC6080739.1"/>
    <property type="molecule type" value="Genomic_DNA"/>
</dbReference>
<dbReference type="InterPro" id="IPR010982">
    <property type="entry name" value="Lambda_DNA-bd_dom_sf"/>
</dbReference>
<evidence type="ECO:0000313" key="2">
    <source>
        <dbReference type="Proteomes" id="UP001596137"/>
    </source>
</evidence>
<accession>A0ABW1NBK1</accession>
<evidence type="ECO:0008006" key="3">
    <source>
        <dbReference type="Google" id="ProtNLM"/>
    </source>
</evidence>
<gene>
    <name evidence="1" type="ORF">ACFP1K_06180</name>
</gene>
<protein>
    <recommendedName>
        <fullName evidence="3">XRE family transcriptional regulator</fullName>
    </recommendedName>
</protein>
<dbReference type="Gene3D" id="1.10.260.40">
    <property type="entry name" value="lambda repressor-like DNA-binding domains"/>
    <property type="match status" value="1"/>
</dbReference>
<sequence>MMHYLCGGTRMAGMGASTQLVIDLWTGRKAGILRSALRLSVEAFAHHLGIGVRTVAKWDAEPDIVPQPSMQQVLDLTLEQAAETAKARFALLMEAGESRSFGARPQPREVMLAAAQESAQDAALRAAHCDADSIEDLHDQVVSVARAYSSRAPMAVFAEARATRDLARSFVERTRRPSELMDLYFVLGKTNALMASIAFDLGNWQAAATLARSATTYADLAQHGSLQAWTLGLQGTLAFWRDEPERSLDFITRGLLVAPEGASRHRLRYIASRAYAVQGDSVAAGKVLTAARRDRETAAGRSDELHDDIRGEFTFDDARAAACAAAAWLHLGDGERAADHAQLALDAYAEVPELRRPFSPVTGARIDLAAAHLLMRDRDAAEEELVSVFALPSAFRNASLSGRIGRVQSLLKASHWRSDAGTRDLADRIADWLVDTATRPEVADDAT</sequence>
<proteinExistence type="predicted"/>
<dbReference type="Proteomes" id="UP001596137">
    <property type="component" value="Unassembled WGS sequence"/>
</dbReference>
<comment type="caution">
    <text evidence="1">The sequence shown here is derived from an EMBL/GenBank/DDBJ whole genome shotgun (WGS) entry which is preliminary data.</text>
</comment>
<name>A0ABW1NBK1_9ACTN</name>